<evidence type="ECO:0000313" key="3">
    <source>
        <dbReference type="Proteomes" id="UP000509510"/>
    </source>
</evidence>
<dbReference type="RefSeq" id="XP_035347356.1">
    <property type="nucleotide sequence ID" value="XM_035491463.1"/>
</dbReference>
<evidence type="ECO:0000313" key="2">
    <source>
        <dbReference type="EMBL" id="QKX61181.1"/>
    </source>
</evidence>
<dbReference type="Proteomes" id="UP000509510">
    <property type="component" value="Chromosome IV"/>
</dbReference>
<reference evidence="3" key="1">
    <citation type="submission" date="2020-06" db="EMBL/GenBank/DDBJ databases">
        <title>A chromosome-scale genome assembly of Talaromyces rugulosus W13939.</title>
        <authorList>
            <person name="Wang B."/>
            <person name="Guo L."/>
            <person name="Ye K."/>
            <person name="Wang L."/>
        </authorList>
    </citation>
    <scope>NUCLEOTIDE SEQUENCE [LARGE SCALE GENOMIC DNA]</scope>
    <source>
        <strain evidence="3">W13939</strain>
    </source>
</reference>
<sequence>MAHNGVSRLLRHRSCLQQPSTLFRQIRNKSTSASTAGVPSFGPVSTPTLEKQLNYVREHLFVPMYMTEHQRRLMFRTRYRDRLVEEQVKVTIGDEEFTLYPRIRQELPDRETVFATMEEMKTPKDWENLIPLLIGLRKSHFAVHRNSYEKWIRLAGKSGATAVILELAKQTRRTGFTLAGYGVGLQLALSLYQRAESAGFKGDVVTTALRQAEQAAHIMNTPEHTNSDPLLDPKRQPWFIGTCLQLSAAQALENGGEDVDKKVASYARKLMGNWPLVKLESASDKWGHRDELLQEIVPVRTGLATALQVDSVSSDKNLRKQIQQRLKVLDDVISEQMSHLPPQYQENPTRGASFVKATPVQ</sequence>
<dbReference type="GeneID" id="55995817"/>
<dbReference type="KEGG" id="trg:TRUGW13939_08328"/>
<feature type="region of interest" description="Disordered" evidence="1">
    <location>
        <begin position="340"/>
        <end position="361"/>
    </location>
</feature>
<accession>A0A7H8R644</accession>
<keyword evidence="3" id="KW-1185">Reference proteome</keyword>
<dbReference type="OrthoDB" id="5405126at2759"/>
<gene>
    <name evidence="2" type="ORF">TRUGW13939_08328</name>
</gene>
<organism evidence="2 3">
    <name type="scientific">Talaromyces rugulosus</name>
    <name type="common">Penicillium rugulosum</name>
    <dbReference type="NCBI Taxonomy" id="121627"/>
    <lineage>
        <taxon>Eukaryota</taxon>
        <taxon>Fungi</taxon>
        <taxon>Dikarya</taxon>
        <taxon>Ascomycota</taxon>
        <taxon>Pezizomycotina</taxon>
        <taxon>Eurotiomycetes</taxon>
        <taxon>Eurotiomycetidae</taxon>
        <taxon>Eurotiales</taxon>
        <taxon>Trichocomaceae</taxon>
        <taxon>Talaromyces</taxon>
        <taxon>Talaromyces sect. Islandici</taxon>
    </lineage>
</organism>
<dbReference type="EMBL" id="CP055901">
    <property type="protein sequence ID" value="QKX61181.1"/>
    <property type="molecule type" value="Genomic_DNA"/>
</dbReference>
<evidence type="ECO:0000256" key="1">
    <source>
        <dbReference type="SAM" id="MobiDB-lite"/>
    </source>
</evidence>
<name>A0A7H8R644_TALRU</name>
<dbReference type="AlphaFoldDB" id="A0A7H8R644"/>
<protein>
    <submittedName>
        <fullName evidence="2">Uncharacterized protein</fullName>
    </submittedName>
</protein>
<proteinExistence type="predicted"/>